<reference evidence="1 2" key="1">
    <citation type="submission" date="2018-06" db="EMBL/GenBank/DDBJ databases">
        <title>Sphaerisporangium craniellae sp. nov., isolated from a marine sponge in the South China Sea.</title>
        <authorList>
            <person name="Li L."/>
        </authorList>
    </citation>
    <scope>NUCLEOTIDE SEQUENCE [LARGE SCALE GENOMIC DNA]</scope>
    <source>
        <strain evidence="1 2">LHW63015</strain>
    </source>
</reference>
<evidence type="ECO:0000313" key="1">
    <source>
        <dbReference type="EMBL" id="RBQ12141.1"/>
    </source>
</evidence>
<keyword evidence="2" id="KW-1185">Reference proteome</keyword>
<dbReference type="AlphaFoldDB" id="A0A366LE52"/>
<proteinExistence type="predicted"/>
<accession>A0A366LE52</accession>
<comment type="caution">
    <text evidence="1">The sequence shown here is derived from an EMBL/GenBank/DDBJ whole genome shotgun (WGS) entry which is preliminary data.</text>
</comment>
<gene>
    <name evidence="1" type="ORF">DP939_44545</name>
</gene>
<evidence type="ECO:0000313" key="2">
    <source>
        <dbReference type="Proteomes" id="UP000253303"/>
    </source>
</evidence>
<dbReference type="RefSeq" id="WP_113986878.1">
    <property type="nucleotide sequence ID" value="NZ_QMEY01000050.1"/>
</dbReference>
<name>A0A366LE52_9ACTN</name>
<dbReference type="OrthoDB" id="3211355at2"/>
<organism evidence="1 2">
    <name type="scientific">Spongiactinospora rosea</name>
    <dbReference type="NCBI Taxonomy" id="2248750"/>
    <lineage>
        <taxon>Bacteria</taxon>
        <taxon>Bacillati</taxon>
        <taxon>Actinomycetota</taxon>
        <taxon>Actinomycetes</taxon>
        <taxon>Streptosporangiales</taxon>
        <taxon>Streptosporangiaceae</taxon>
        <taxon>Spongiactinospora</taxon>
    </lineage>
</organism>
<dbReference type="Proteomes" id="UP000253303">
    <property type="component" value="Unassembled WGS sequence"/>
</dbReference>
<dbReference type="EMBL" id="QMEY01000050">
    <property type="protein sequence ID" value="RBQ12141.1"/>
    <property type="molecule type" value="Genomic_DNA"/>
</dbReference>
<sequence>MSYAASGKSVPTTVPGEKVTPEDMARVTADDWAAIQRLARGYCRTVDATRSRKRMDGSATIVNEGHAPYGTDDVSDDVTQDAVLLFAQKLRDVVASCRPAPESTAQAPAWIYVRRDGGEMTITRTTLHRWVVRDAAARNGYRVGVPAGASGATPGVEPTSGSMNAESLMQVAAAFCMAQNSATIFRQAFGDGEDFPTIKDVMEQAAQADDLGRAGILSKVAQKRYGGVYGSRSAVIRVRDAARAEWRDLSERLDDVRGMLKYFDDESTGE</sequence>
<protein>
    <submittedName>
        <fullName evidence="1">Uncharacterized protein</fullName>
    </submittedName>
</protein>